<keyword evidence="6" id="KW-1133">Transmembrane helix</keyword>
<dbReference type="SUPFAM" id="SSF158472">
    <property type="entry name" value="HAMP domain-like"/>
    <property type="match status" value="1"/>
</dbReference>
<evidence type="ECO:0000256" key="3">
    <source>
        <dbReference type="ARBA" id="ARBA00029447"/>
    </source>
</evidence>
<evidence type="ECO:0000256" key="4">
    <source>
        <dbReference type="PROSITE-ProRule" id="PRU00284"/>
    </source>
</evidence>
<dbReference type="Gene3D" id="3.30.450.20">
    <property type="entry name" value="PAS domain"/>
    <property type="match status" value="1"/>
</dbReference>
<comment type="subcellular location">
    <subcellularLocation>
        <location evidence="1">Membrane</location>
    </subcellularLocation>
</comment>
<dbReference type="Gene3D" id="1.10.287.950">
    <property type="entry name" value="Methyl-accepting chemotaxis protein"/>
    <property type="match status" value="1"/>
</dbReference>
<evidence type="ECO:0000259" key="8">
    <source>
        <dbReference type="PROSITE" id="PS50885"/>
    </source>
</evidence>
<evidence type="ECO:0000256" key="2">
    <source>
        <dbReference type="ARBA" id="ARBA00022500"/>
    </source>
</evidence>
<dbReference type="Pfam" id="PF00672">
    <property type="entry name" value="HAMP"/>
    <property type="match status" value="1"/>
</dbReference>
<feature type="compositionally biased region" description="Low complexity" evidence="5">
    <location>
        <begin position="808"/>
        <end position="821"/>
    </location>
</feature>
<dbReference type="SUPFAM" id="SSF58104">
    <property type="entry name" value="Methyl-accepting chemotaxis protein (MCP) signaling domain"/>
    <property type="match status" value="1"/>
</dbReference>
<name>A0A6P0CGV2_9RHOB</name>
<dbReference type="AlphaFoldDB" id="A0A6P0CGV2"/>
<evidence type="ECO:0000256" key="5">
    <source>
        <dbReference type="SAM" id="MobiDB-lite"/>
    </source>
</evidence>
<keyword evidence="6" id="KW-0472">Membrane</keyword>
<dbReference type="Gene3D" id="6.10.340.10">
    <property type="match status" value="1"/>
</dbReference>
<protein>
    <submittedName>
        <fullName evidence="9">HAMP domain-containing protein</fullName>
    </submittedName>
</protein>
<dbReference type="PANTHER" id="PTHR43531">
    <property type="entry name" value="PROTEIN ICFG"/>
    <property type="match status" value="1"/>
</dbReference>
<accession>A0A6P0CGV2</accession>
<dbReference type="InterPro" id="IPR003660">
    <property type="entry name" value="HAMP_dom"/>
</dbReference>
<dbReference type="GO" id="GO:0016020">
    <property type="term" value="C:membrane"/>
    <property type="evidence" value="ECO:0007669"/>
    <property type="project" value="UniProtKB-SubCell"/>
</dbReference>
<keyword evidence="2" id="KW-0145">Chemotaxis</keyword>
<keyword evidence="6" id="KW-0812">Transmembrane</keyword>
<comment type="similarity">
    <text evidence="3">Belongs to the methyl-accepting chemotaxis (MCP) protein family.</text>
</comment>
<reference evidence="9 10" key="1">
    <citation type="submission" date="2020-01" db="EMBL/GenBank/DDBJ databases">
        <title>Sulfitobacter sediminilitoris sp. nov., isolated from a tidal flat.</title>
        <authorList>
            <person name="Park S."/>
            <person name="Yoon J.-H."/>
        </authorList>
    </citation>
    <scope>NUCLEOTIDE SEQUENCE [LARGE SCALE GENOMIC DNA]</scope>
    <source>
        <strain evidence="9 10">JBTF-M27</strain>
    </source>
</reference>
<evidence type="ECO:0000259" key="7">
    <source>
        <dbReference type="PROSITE" id="PS50111"/>
    </source>
</evidence>
<dbReference type="CDD" id="cd11386">
    <property type="entry name" value="MCP_signal"/>
    <property type="match status" value="1"/>
</dbReference>
<evidence type="ECO:0000313" key="9">
    <source>
        <dbReference type="EMBL" id="NEK24285.1"/>
    </source>
</evidence>
<dbReference type="PROSITE" id="PS50111">
    <property type="entry name" value="CHEMOTAXIS_TRANSDUC_2"/>
    <property type="match status" value="1"/>
</dbReference>
<dbReference type="InterPro" id="IPR051310">
    <property type="entry name" value="MCP_chemotaxis"/>
</dbReference>
<dbReference type="GO" id="GO:0007165">
    <property type="term" value="P:signal transduction"/>
    <property type="evidence" value="ECO:0007669"/>
    <property type="project" value="UniProtKB-KW"/>
</dbReference>
<keyword evidence="4" id="KW-0807">Transducer</keyword>
<feature type="domain" description="Methyl-accepting transducer" evidence="7">
    <location>
        <begin position="551"/>
        <end position="780"/>
    </location>
</feature>
<dbReference type="CDD" id="cd06225">
    <property type="entry name" value="HAMP"/>
    <property type="match status" value="1"/>
</dbReference>
<dbReference type="Proteomes" id="UP000468591">
    <property type="component" value="Unassembled WGS sequence"/>
</dbReference>
<dbReference type="SMART" id="SM00283">
    <property type="entry name" value="MA"/>
    <property type="match status" value="1"/>
</dbReference>
<feature type="region of interest" description="Disordered" evidence="5">
    <location>
        <begin position="799"/>
        <end position="821"/>
    </location>
</feature>
<feature type="transmembrane region" description="Helical" evidence="6">
    <location>
        <begin position="154"/>
        <end position="176"/>
    </location>
</feature>
<evidence type="ECO:0000256" key="1">
    <source>
        <dbReference type="ARBA" id="ARBA00004370"/>
    </source>
</evidence>
<gene>
    <name evidence="9" type="ORF">GV827_18020</name>
</gene>
<dbReference type="Pfam" id="PF00015">
    <property type="entry name" value="MCPsignal"/>
    <property type="match status" value="1"/>
</dbReference>
<dbReference type="PANTHER" id="PTHR43531:SF11">
    <property type="entry name" value="METHYL-ACCEPTING CHEMOTAXIS PROTEIN 3"/>
    <property type="match status" value="1"/>
</dbReference>
<dbReference type="EMBL" id="JAABNT010000014">
    <property type="protein sequence ID" value="NEK24285.1"/>
    <property type="molecule type" value="Genomic_DNA"/>
</dbReference>
<dbReference type="PROSITE" id="PS50885">
    <property type="entry name" value="HAMP"/>
    <property type="match status" value="2"/>
</dbReference>
<feature type="domain" description="HAMP" evidence="8">
    <location>
        <begin position="494"/>
        <end position="546"/>
    </location>
</feature>
<dbReference type="FunFam" id="1.10.287.950:FF:000001">
    <property type="entry name" value="Methyl-accepting chemotaxis sensory transducer"/>
    <property type="match status" value="1"/>
</dbReference>
<evidence type="ECO:0000256" key="6">
    <source>
        <dbReference type="SAM" id="Phobius"/>
    </source>
</evidence>
<feature type="domain" description="HAMP" evidence="8">
    <location>
        <begin position="178"/>
        <end position="231"/>
    </location>
</feature>
<evidence type="ECO:0000313" key="10">
    <source>
        <dbReference type="Proteomes" id="UP000468591"/>
    </source>
</evidence>
<dbReference type="GO" id="GO:0006935">
    <property type="term" value="P:chemotaxis"/>
    <property type="evidence" value="ECO:0007669"/>
    <property type="project" value="UniProtKB-KW"/>
</dbReference>
<dbReference type="InterPro" id="IPR004089">
    <property type="entry name" value="MCPsignal_dom"/>
</dbReference>
<keyword evidence="10" id="KW-1185">Reference proteome</keyword>
<sequence>MVAICVLLVVTVIQVRNYQKLLDKAETDTVERASQVTELLAMQMGGAIKFGKVQALSDLTQDFTQSSGEEALGVAVYGADSGALFATEALPASADMTQISELAKRAQETGQPQLSDDRMTIARPIFYGGDGQVVGTVASAWSTAPTLVKLRGDVIVTIMIGFAVFLGAMFTVAFYLSTRMSRPLVRLEHAMAGVAAEEYDQQIPYTERKDEIGQMAIRLDQFRKSLEAAKAAQVEAAFKGAAFEGSSAAMMMVDENLNVTFANPACSSLITGLLPRLSEHWPDVSADAIVGSNLGSLKRLRSILEGCLNVSQGGAGDDGPAELVLRVDEKMISIRINPARDATGTSIGCVIEWSDRTEALRNAALIDAINHGQLSLEFAKDGKLSDANENFVNATQSGTGIMGKATLAQMFADNLENDRDGRVFANQVMSGRMKPGRFRAAMPGASSGFIFEGSFTVLHDEKGVPDKAIFLGTDVTANEMAVRAAEAEREKSAEEQSHVVELLSEAMNKLAEGDLQTDISETVPPAYEKLRTDFNGTVESLRQAIAAVMHNSESIRNETAEITSAADDLSRRTETQAAILEETAAALDELTVSVRSAAEGADDVSKMSAEAQKNAEQGGNVALEAVAAMDGIKTSSQEISKITSVIDDIAFQTNLLALNAGVEAARAGEAGRGFAVVATEVRALAQRSSDAAREINALISSSGDQVQQGVELVDKTGTALASIVTSISEISNRVSNIATSSREQSSGLAEINTAVNELDHVTQQNAAMFEETTAASHALTSEADALAKAVSRFKMAGMQVSKPKKPARSTPVSAAPSRPVASAAVTQGNAAVAIAQQPSTDGWEEF</sequence>
<dbReference type="SMART" id="SM00304">
    <property type="entry name" value="HAMP"/>
    <property type="match status" value="2"/>
</dbReference>
<proteinExistence type="inferred from homology"/>
<organism evidence="9 10">
    <name type="scientific">Sulfitobacter sediminilitoris</name>
    <dbReference type="NCBI Taxonomy" id="2698830"/>
    <lineage>
        <taxon>Bacteria</taxon>
        <taxon>Pseudomonadati</taxon>
        <taxon>Pseudomonadota</taxon>
        <taxon>Alphaproteobacteria</taxon>
        <taxon>Rhodobacterales</taxon>
        <taxon>Roseobacteraceae</taxon>
        <taxon>Sulfitobacter</taxon>
    </lineage>
</organism>
<comment type="caution">
    <text evidence="9">The sequence shown here is derived from an EMBL/GenBank/DDBJ whole genome shotgun (WGS) entry which is preliminary data.</text>
</comment>